<reference evidence="2 3" key="1">
    <citation type="submission" date="2024-04" db="EMBL/GenBank/DDBJ databases">
        <title>Tritrichomonas musculus Genome.</title>
        <authorList>
            <person name="Alves-Ferreira E."/>
            <person name="Grigg M."/>
            <person name="Lorenzi H."/>
            <person name="Galac M."/>
        </authorList>
    </citation>
    <scope>NUCLEOTIDE SEQUENCE [LARGE SCALE GENOMIC DNA]</scope>
    <source>
        <strain evidence="2 3">EAF2021</strain>
    </source>
</reference>
<dbReference type="Proteomes" id="UP001470230">
    <property type="component" value="Unassembled WGS sequence"/>
</dbReference>
<feature type="compositionally biased region" description="Low complexity" evidence="1">
    <location>
        <begin position="280"/>
        <end position="291"/>
    </location>
</feature>
<proteinExistence type="predicted"/>
<name>A0ABR2HXE4_9EUKA</name>
<evidence type="ECO:0000256" key="1">
    <source>
        <dbReference type="SAM" id="MobiDB-lite"/>
    </source>
</evidence>
<comment type="caution">
    <text evidence="2">The sequence shown here is derived from an EMBL/GenBank/DDBJ whole genome shotgun (WGS) entry which is preliminary data.</text>
</comment>
<evidence type="ECO:0000313" key="2">
    <source>
        <dbReference type="EMBL" id="KAK8854313.1"/>
    </source>
</evidence>
<gene>
    <name evidence="2" type="ORF">M9Y10_016873</name>
</gene>
<keyword evidence="3" id="KW-1185">Reference proteome</keyword>
<evidence type="ECO:0000313" key="3">
    <source>
        <dbReference type="Proteomes" id="UP001470230"/>
    </source>
</evidence>
<dbReference type="EMBL" id="JAPFFF010000021">
    <property type="protein sequence ID" value="KAK8854313.1"/>
    <property type="molecule type" value="Genomic_DNA"/>
</dbReference>
<organism evidence="2 3">
    <name type="scientific">Tritrichomonas musculus</name>
    <dbReference type="NCBI Taxonomy" id="1915356"/>
    <lineage>
        <taxon>Eukaryota</taxon>
        <taxon>Metamonada</taxon>
        <taxon>Parabasalia</taxon>
        <taxon>Tritrichomonadida</taxon>
        <taxon>Tritrichomonadidae</taxon>
        <taxon>Tritrichomonas</taxon>
    </lineage>
</organism>
<feature type="region of interest" description="Disordered" evidence="1">
    <location>
        <begin position="280"/>
        <end position="299"/>
    </location>
</feature>
<sequence>MEENSSFKGNNLYHNRSTDPSFQNSLFTSYADECRARKKFLEIKIAQISHIIEIAKKEIEIEEQKNPQFPTTFNIFNPIPVFDKIHMFINCSKSYDFCSSLLLTPSCHEPIRPQFHPNQQKNQNITHFNHDMKKMLCNITKVSDPDATNEINIKPKPPESRKSIHMKMELIEKSAKLQKQYPHMYLTGEERDELYDLKKKTVNESSADYSMHTIKRIVPLFWPQRPGDEDFLLSPNDSDELLSKIKNEIESQSYENTGFRIIPQNKKKKREYFQKFKFPLNNSSTESSSQETEPDDFII</sequence>
<protein>
    <submittedName>
        <fullName evidence="2">Uncharacterized protein</fullName>
    </submittedName>
</protein>
<accession>A0ABR2HXE4</accession>